<dbReference type="EMBL" id="FLUQ01000002">
    <property type="protein sequence ID" value="SBW04152.1"/>
    <property type="molecule type" value="Genomic_DNA"/>
</dbReference>
<evidence type="ECO:0000313" key="1">
    <source>
        <dbReference type="EMBL" id="SBW04152.1"/>
    </source>
</evidence>
<name>A0A212JXR5_9DELT</name>
<sequence>MPEAVAVGLLGGTPLSKNNPTRHRYVSGMEQSTAGLEQNSCLDALFAMCASLCLSPGCASTGTTTALIVPTIEKVILAGIGTHERTFGILLIH</sequence>
<gene>
    <name evidence="1" type="ORF">KL86DPRO_20267</name>
</gene>
<dbReference type="AlphaFoldDB" id="A0A212JXR5"/>
<organism evidence="1">
    <name type="scientific">uncultured delta proteobacterium</name>
    <dbReference type="NCBI Taxonomy" id="34034"/>
    <lineage>
        <taxon>Bacteria</taxon>
        <taxon>Deltaproteobacteria</taxon>
        <taxon>environmental samples</taxon>
    </lineage>
</organism>
<protein>
    <submittedName>
        <fullName evidence="1">Uncharacterized protein</fullName>
    </submittedName>
</protein>
<reference evidence="1" key="1">
    <citation type="submission" date="2016-04" db="EMBL/GenBank/DDBJ databases">
        <authorList>
            <person name="Evans L.H."/>
            <person name="Alamgir A."/>
            <person name="Owens N."/>
            <person name="Weber N.D."/>
            <person name="Virtaneva K."/>
            <person name="Barbian K."/>
            <person name="Babar A."/>
            <person name="Rosenke K."/>
        </authorList>
    </citation>
    <scope>NUCLEOTIDE SEQUENCE</scope>
    <source>
        <strain evidence="1">86</strain>
    </source>
</reference>
<proteinExistence type="predicted"/>
<accession>A0A212JXR5</accession>